<dbReference type="AlphaFoldDB" id="A0A6J7G6G3"/>
<dbReference type="EMBL" id="CAFBLX010000191">
    <property type="protein sequence ID" value="CAB4902344.1"/>
    <property type="molecule type" value="Genomic_DNA"/>
</dbReference>
<evidence type="ECO:0000256" key="1">
    <source>
        <dbReference type="SAM" id="MobiDB-lite"/>
    </source>
</evidence>
<feature type="compositionally biased region" description="Basic and acidic residues" evidence="1">
    <location>
        <begin position="82"/>
        <end position="97"/>
    </location>
</feature>
<feature type="region of interest" description="Disordered" evidence="1">
    <location>
        <begin position="82"/>
        <end position="102"/>
    </location>
</feature>
<organism evidence="2">
    <name type="scientific">freshwater metagenome</name>
    <dbReference type="NCBI Taxonomy" id="449393"/>
    <lineage>
        <taxon>unclassified sequences</taxon>
        <taxon>metagenomes</taxon>
        <taxon>ecological metagenomes</taxon>
    </lineage>
</organism>
<reference evidence="2" key="1">
    <citation type="submission" date="2020-05" db="EMBL/GenBank/DDBJ databases">
        <authorList>
            <person name="Chiriac C."/>
            <person name="Salcher M."/>
            <person name="Ghai R."/>
            <person name="Kavagutti S V."/>
        </authorList>
    </citation>
    <scope>NUCLEOTIDE SEQUENCE</scope>
</reference>
<sequence length="137" mass="14693">MIGRPGGIEYVHEPLERNVGVVEGREVGATSAGEQFGEAGLWLDLRAKNEGSDEHSDEIVECCVPSAGDRGADGDVLGAAQAREEHGQSGVHHHEQSRLVFGSNRRQASCDIGRNGERCDAAAHRLTGGAWSVERHR</sequence>
<accession>A0A6J7G6G3</accession>
<dbReference type="AntiFam" id="ANF00178">
    <property type="entry name" value="Shadow ORF (opposite dhbF)"/>
</dbReference>
<proteinExistence type="predicted"/>
<name>A0A6J7G6G3_9ZZZZ</name>
<gene>
    <name evidence="2" type="ORF">UFOPK3472_02525</name>
</gene>
<evidence type="ECO:0000313" key="2">
    <source>
        <dbReference type="EMBL" id="CAB4902344.1"/>
    </source>
</evidence>
<protein>
    <submittedName>
        <fullName evidence="2">Unannotated protein</fullName>
    </submittedName>
</protein>